<feature type="domain" description="DUF7424" evidence="2">
    <location>
        <begin position="21"/>
        <end position="209"/>
    </location>
</feature>
<protein>
    <recommendedName>
        <fullName evidence="2">DUF7424 domain-containing protein</fullName>
    </recommendedName>
</protein>
<accession>A0A933NXL4</accession>
<dbReference type="PROSITE" id="PS51257">
    <property type="entry name" value="PROKAR_LIPOPROTEIN"/>
    <property type="match status" value="1"/>
</dbReference>
<evidence type="ECO:0000259" key="2">
    <source>
        <dbReference type="Pfam" id="PF24199"/>
    </source>
</evidence>
<feature type="chain" id="PRO_5037394671" description="DUF7424 domain-containing protein" evidence="1">
    <location>
        <begin position="20"/>
        <end position="222"/>
    </location>
</feature>
<comment type="caution">
    <text evidence="3">The sequence shown here is derived from an EMBL/GenBank/DDBJ whole genome shotgun (WGS) entry which is preliminary data.</text>
</comment>
<dbReference type="EMBL" id="JACRAF010000006">
    <property type="protein sequence ID" value="MBI4920542.1"/>
    <property type="molecule type" value="Genomic_DNA"/>
</dbReference>
<evidence type="ECO:0000313" key="3">
    <source>
        <dbReference type="EMBL" id="MBI4920542.1"/>
    </source>
</evidence>
<evidence type="ECO:0000313" key="4">
    <source>
        <dbReference type="Proteomes" id="UP000782610"/>
    </source>
</evidence>
<proteinExistence type="predicted"/>
<evidence type="ECO:0000256" key="1">
    <source>
        <dbReference type="SAM" id="SignalP"/>
    </source>
</evidence>
<organism evidence="3 4">
    <name type="scientific">Devosia nanyangense</name>
    <dbReference type="NCBI Taxonomy" id="1228055"/>
    <lineage>
        <taxon>Bacteria</taxon>
        <taxon>Pseudomonadati</taxon>
        <taxon>Pseudomonadota</taxon>
        <taxon>Alphaproteobacteria</taxon>
        <taxon>Hyphomicrobiales</taxon>
        <taxon>Devosiaceae</taxon>
        <taxon>Devosia</taxon>
    </lineage>
</organism>
<dbReference type="Proteomes" id="UP000782610">
    <property type="component" value="Unassembled WGS sequence"/>
</dbReference>
<feature type="signal peptide" evidence="1">
    <location>
        <begin position="1"/>
        <end position="19"/>
    </location>
</feature>
<keyword evidence="1" id="KW-0732">Signal</keyword>
<name>A0A933NXL4_9HYPH</name>
<sequence>MNTKIIATLLALPLLAACAPQVESTIYLADVQKVLADGQALETPALLRIPQGGEEDCKKGLDALIEKVKTLAPVTGKGQCISKDGDQLAEIEIGLQIVTPDSTYDAANLFALEASPADADGNVALSLHVLKPIDDVVKALASENSMSTDFDPTKFILHINNDGTGSVTLDPGEVFVDGKPHLAGGDPVTLQRRGEIEIRFSDVASAYAELGNAYGFTTIAMN</sequence>
<dbReference type="AlphaFoldDB" id="A0A933NXL4"/>
<dbReference type="Pfam" id="PF24199">
    <property type="entry name" value="DUF7424"/>
    <property type="match status" value="1"/>
</dbReference>
<gene>
    <name evidence="3" type="ORF">HY834_02240</name>
</gene>
<reference evidence="3" key="1">
    <citation type="submission" date="2020-07" db="EMBL/GenBank/DDBJ databases">
        <title>Huge and variable diversity of episymbiotic CPR bacteria and DPANN archaea in groundwater ecosystems.</title>
        <authorList>
            <person name="He C.Y."/>
            <person name="Keren R."/>
            <person name="Whittaker M."/>
            <person name="Farag I.F."/>
            <person name="Doudna J."/>
            <person name="Cate J.H.D."/>
            <person name="Banfield J.F."/>
        </authorList>
    </citation>
    <scope>NUCLEOTIDE SEQUENCE</scope>
    <source>
        <strain evidence="3">NC_groundwater_1586_Pr3_B-0.1um_66_15</strain>
    </source>
</reference>
<dbReference type="InterPro" id="IPR055847">
    <property type="entry name" value="DUF7424"/>
</dbReference>